<dbReference type="InterPro" id="IPR032466">
    <property type="entry name" value="Metal_Hydrolase"/>
</dbReference>
<organism evidence="1 2">
    <name type="scientific">Candidatus Accumulibacter affinis</name>
    <dbReference type="NCBI Taxonomy" id="2954384"/>
    <lineage>
        <taxon>Bacteria</taxon>
        <taxon>Pseudomonadati</taxon>
        <taxon>Pseudomonadota</taxon>
        <taxon>Betaproteobacteria</taxon>
        <taxon>Candidatus Accumulibacter</taxon>
    </lineage>
</organism>
<dbReference type="AlphaFoldDB" id="A0A935T4P4"/>
<reference evidence="1 2" key="1">
    <citation type="submission" date="2020-10" db="EMBL/GenBank/DDBJ databases">
        <title>Connecting structure to function with the recovery of over 1000 high-quality activated sludge metagenome-assembled genomes encoding full-length rRNA genes using long-read sequencing.</title>
        <authorList>
            <person name="Singleton C.M."/>
            <person name="Petriglieri F."/>
            <person name="Kristensen J.M."/>
            <person name="Kirkegaard R.H."/>
            <person name="Michaelsen T.Y."/>
            <person name="Andersen M.H."/>
            <person name="Karst S.M."/>
            <person name="Dueholm M.S."/>
            <person name="Nielsen P.H."/>
            <person name="Albertsen M."/>
        </authorList>
    </citation>
    <scope>NUCLEOTIDE SEQUENCE [LARGE SCALE GENOMIC DNA]</scope>
    <source>
        <strain evidence="1">Fred_18-Q3-R57-64_BAT3C.720</strain>
    </source>
</reference>
<evidence type="ECO:0000313" key="2">
    <source>
        <dbReference type="Proteomes" id="UP000706151"/>
    </source>
</evidence>
<dbReference type="EMBL" id="JADJOT010000002">
    <property type="protein sequence ID" value="MBK7952920.1"/>
    <property type="molecule type" value="Genomic_DNA"/>
</dbReference>
<proteinExistence type="predicted"/>
<comment type="caution">
    <text evidence="1">The sequence shown here is derived from an EMBL/GenBank/DDBJ whole genome shotgun (WGS) entry which is preliminary data.</text>
</comment>
<gene>
    <name evidence="1" type="ORF">IPK02_02530</name>
</gene>
<name>A0A935T4P4_9PROT</name>
<dbReference type="SUPFAM" id="SSF51556">
    <property type="entry name" value="Metallo-dependent hydrolases"/>
    <property type="match status" value="1"/>
</dbReference>
<dbReference type="Proteomes" id="UP000706151">
    <property type="component" value="Unassembled WGS sequence"/>
</dbReference>
<dbReference type="PROSITE" id="PS51257">
    <property type="entry name" value="PROKAR_LIPOPROTEIN"/>
    <property type="match status" value="1"/>
</dbReference>
<protein>
    <submittedName>
        <fullName evidence="1">Amidohydrolase</fullName>
    </submittedName>
</protein>
<sequence>MTPFGRKRRRLLLGASVAASGWLTGCDFSLRDGVLNACLAELPADLREHPLVTAAWNGLDAAKVWDTHCHVFGNGDSGSGLWFNPRMEQIWHPRGYVQREFYVNASCVDETPGKVDTSFVERLLAQCRGMAPGFHALLFAFDWARDEAGVPLTDRSTLYVPDDYVAGLAFSHPAHFAWVASIHPYDPRALDRLDAAAARGALAIKWLPSAQNIDPADARCERFYGKLVALRMPLITHAGDERAVHGFGEHLGNPLRLRRPLDAGVRVVVAHCASLGSGHIDDLLSAKLSNFDLFAQLMDNASYRANLFGDISAITQGNRMSVVATLLERRDWHDRLLNGSDYPLPGVVPLISLTALVDRHLLEASTVEPLRRLRDINVLLYDFVLKRSLNKDGQGFAKPVFETAPFFNRPA</sequence>
<accession>A0A935T4P4</accession>
<dbReference type="Gene3D" id="3.20.20.140">
    <property type="entry name" value="Metal-dependent hydrolases"/>
    <property type="match status" value="1"/>
</dbReference>
<evidence type="ECO:0000313" key="1">
    <source>
        <dbReference type="EMBL" id="MBK7952920.1"/>
    </source>
</evidence>